<reference evidence="1" key="1">
    <citation type="journal article" date="2015" name="Nature">
        <title>Complex archaea that bridge the gap between prokaryotes and eukaryotes.</title>
        <authorList>
            <person name="Spang A."/>
            <person name="Saw J.H."/>
            <person name="Jorgensen S.L."/>
            <person name="Zaremba-Niedzwiedzka K."/>
            <person name="Martijn J."/>
            <person name="Lind A.E."/>
            <person name="van Eijk R."/>
            <person name="Schleper C."/>
            <person name="Guy L."/>
            <person name="Ettema T.J."/>
        </authorList>
    </citation>
    <scope>NUCLEOTIDE SEQUENCE</scope>
</reference>
<dbReference type="InterPro" id="IPR029052">
    <property type="entry name" value="Metallo-depent_PP-like"/>
</dbReference>
<accession>A0A0F8WHZ7</accession>
<proteinExistence type="predicted"/>
<dbReference type="EMBL" id="LAZR01064981">
    <property type="protein sequence ID" value="KKK56472.1"/>
    <property type="molecule type" value="Genomic_DNA"/>
</dbReference>
<dbReference type="Gene3D" id="3.60.21.10">
    <property type="match status" value="1"/>
</dbReference>
<dbReference type="SUPFAM" id="SSF56300">
    <property type="entry name" value="Metallo-dependent phosphatases"/>
    <property type="match status" value="1"/>
</dbReference>
<feature type="non-terminal residue" evidence="1">
    <location>
        <position position="1"/>
    </location>
</feature>
<dbReference type="AlphaFoldDB" id="A0A0F8WHZ7"/>
<sequence length="102" mass="12209">IGGVHGIISDKVHPYKKHLELYLKFLNRVLVEKLDILVTHDTPSVIYDNKECVGNKEIYELVKKYKQRVHIYGHCHHPFFYHRIENTHFFNVDARILIIDRE</sequence>
<protein>
    <recommendedName>
        <fullName evidence="2">Calcineurin-like phosphoesterase domain-containing protein</fullName>
    </recommendedName>
</protein>
<evidence type="ECO:0008006" key="2">
    <source>
        <dbReference type="Google" id="ProtNLM"/>
    </source>
</evidence>
<gene>
    <name evidence="1" type="ORF">LCGC14_3064190</name>
</gene>
<organism evidence="1">
    <name type="scientific">marine sediment metagenome</name>
    <dbReference type="NCBI Taxonomy" id="412755"/>
    <lineage>
        <taxon>unclassified sequences</taxon>
        <taxon>metagenomes</taxon>
        <taxon>ecological metagenomes</taxon>
    </lineage>
</organism>
<name>A0A0F8WHZ7_9ZZZZ</name>
<comment type="caution">
    <text evidence="1">The sequence shown here is derived from an EMBL/GenBank/DDBJ whole genome shotgun (WGS) entry which is preliminary data.</text>
</comment>
<evidence type="ECO:0000313" key="1">
    <source>
        <dbReference type="EMBL" id="KKK56472.1"/>
    </source>
</evidence>